<gene>
    <name evidence="4" type="primary">spoIIIAA</name>
    <name evidence="4" type="ORF">ACJDT4_14210</name>
</gene>
<evidence type="ECO:0000256" key="2">
    <source>
        <dbReference type="ARBA" id="ARBA00022840"/>
    </source>
</evidence>
<keyword evidence="5" id="KW-1185">Reference proteome</keyword>
<organism evidence="4 5">
    <name type="scientific">Clostridium neuense</name>
    <dbReference type="NCBI Taxonomy" id="1728934"/>
    <lineage>
        <taxon>Bacteria</taxon>
        <taxon>Bacillati</taxon>
        <taxon>Bacillota</taxon>
        <taxon>Clostridia</taxon>
        <taxon>Eubacteriales</taxon>
        <taxon>Clostridiaceae</taxon>
        <taxon>Clostridium</taxon>
    </lineage>
</organism>
<dbReference type="RefSeq" id="WP_406788224.1">
    <property type="nucleotide sequence ID" value="NZ_JBJIAA010000011.1"/>
</dbReference>
<name>A0ABW8TID0_9CLOT</name>
<comment type="caution">
    <text evidence="4">The sequence shown here is derived from an EMBL/GenBank/DDBJ whole genome shotgun (WGS) entry which is preliminary data.</text>
</comment>
<sequence>MVNLDNIFFILPEKIRNEISVIKRYPDLQEIRIKVNKPLIVQVGRNEYVSQYKATEDDMKRILNKMSGYSIYAVEEELRQGYVTIKGGHRIGICGECVTEGLRVKTIKNISSINIRVCREVIGCSNELMKNIVLNNRVFNTIIISPPKCGKTTILRDITRNLSSGIRDIGLVGKKISVIDERSEIGACANGIPQMDIGIRTDIMDNCPKSIGIMMAIRSMAPEVIVCDEIGTYDDMKSVLMAVNCGVNIITTIHGFGIEDLYSRDVFKDITQNNIFEKAIILDSSKSAGSVKYIYDFKSAAKEGSF</sequence>
<reference evidence="4 5" key="1">
    <citation type="submission" date="2024-11" db="EMBL/GenBank/DDBJ databases">
        <authorList>
            <person name="Heng Y.C."/>
            <person name="Lim A.C.H."/>
            <person name="Lee J.K.Y."/>
            <person name="Kittelmann S."/>
        </authorList>
    </citation>
    <scope>NUCLEOTIDE SEQUENCE [LARGE SCALE GENOMIC DNA]</scope>
    <source>
        <strain evidence="4 5">WILCCON 0114</strain>
    </source>
</reference>
<dbReference type="Gene3D" id="3.40.50.300">
    <property type="entry name" value="P-loop containing nucleotide triphosphate hydrolases"/>
    <property type="match status" value="1"/>
</dbReference>
<dbReference type="SUPFAM" id="SSF52540">
    <property type="entry name" value="P-loop containing nucleoside triphosphate hydrolases"/>
    <property type="match status" value="1"/>
</dbReference>
<dbReference type="InterPro" id="IPR045735">
    <property type="entry name" value="Spore_III_AA_AAA+_ATPase"/>
</dbReference>
<keyword evidence="2" id="KW-0067">ATP-binding</keyword>
<dbReference type="InterPro" id="IPR027417">
    <property type="entry name" value="P-loop_NTPase"/>
</dbReference>
<accession>A0ABW8TID0</accession>
<dbReference type="Pfam" id="PF19568">
    <property type="entry name" value="Spore_III_AA"/>
    <property type="match status" value="1"/>
</dbReference>
<dbReference type="Proteomes" id="UP001623592">
    <property type="component" value="Unassembled WGS sequence"/>
</dbReference>
<evidence type="ECO:0000259" key="3">
    <source>
        <dbReference type="Pfam" id="PF19568"/>
    </source>
</evidence>
<dbReference type="PANTHER" id="PTHR20953">
    <property type="entry name" value="KINASE-RELATED"/>
    <property type="match status" value="1"/>
</dbReference>
<proteinExistence type="predicted"/>
<dbReference type="PANTHER" id="PTHR20953:SF3">
    <property type="entry name" value="P-LOOP CONTAINING NUCLEOSIDE TRIPHOSPHATE HYDROLASES SUPERFAMILY PROTEIN"/>
    <property type="match status" value="1"/>
</dbReference>
<dbReference type="EMBL" id="JBJIAA010000011">
    <property type="protein sequence ID" value="MFL0251572.1"/>
    <property type="molecule type" value="Genomic_DNA"/>
</dbReference>
<dbReference type="NCBIfam" id="TIGR02858">
    <property type="entry name" value="spore_III_AA"/>
    <property type="match status" value="1"/>
</dbReference>
<evidence type="ECO:0000313" key="4">
    <source>
        <dbReference type="EMBL" id="MFL0251572.1"/>
    </source>
</evidence>
<protein>
    <submittedName>
        <fullName evidence="4">Stage III sporulation protein AA</fullName>
    </submittedName>
</protein>
<evidence type="ECO:0000256" key="1">
    <source>
        <dbReference type="ARBA" id="ARBA00022741"/>
    </source>
</evidence>
<dbReference type="InterPro" id="IPR014217">
    <property type="entry name" value="Spore_III_AA"/>
</dbReference>
<feature type="domain" description="Stage III sporulation protein AA AAA+ ATPase" evidence="3">
    <location>
        <begin position="6"/>
        <end position="298"/>
    </location>
</feature>
<keyword evidence="1" id="KW-0547">Nucleotide-binding</keyword>
<evidence type="ECO:0000313" key="5">
    <source>
        <dbReference type="Proteomes" id="UP001623592"/>
    </source>
</evidence>